<evidence type="ECO:0000259" key="7">
    <source>
        <dbReference type="PROSITE" id="PS50075"/>
    </source>
</evidence>
<dbReference type="Pfam" id="PF02801">
    <property type="entry name" value="Ketoacyl-synt_C"/>
    <property type="match status" value="1"/>
</dbReference>
<accession>A0AAN6M0E4</accession>
<dbReference type="PROSITE" id="PS00606">
    <property type="entry name" value="KS3_1"/>
    <property type="match status" value="1"/>
</dbReference>
<evidence type="ECO:0008006" key="12">
    <source>
        <dbReference type="Google" id="ProtNLM"/>
    </source>
</evidence>
<evidence type="ECO:0000259" key="8">
    <source>
        <dbReference type="PROSITE" id="PS52004"/>
    </source>
</evidence>
<dbReference type="InterPro" id="IPR020807">
    <property type="entry name" value="PKS_DH"/>
</dbReference>
<feature type="active site" description="Proton acceptor; for dehydratase activity" evidence="5">
    <location>
        <position position="952"/>
    </location>
</feature>
<dbReference type="SUPFAM" id="SSF51735">
    <property type="entry name" value="NAD(P)-binding Rossmann-fold domains"/>
    <property type="match status" value="1"/>
</dbReference>
<dbReference type="Gene3D" id="3.40.47.10">
    <property type="match status" value="1"/>
</dbReference>
<dbReference type="SMART" id="SM00826">
    <property type="entry name" value="PKS_DH"/>
    <property type="match status" value="1"/>
</dbReference>
<dbReference type="InterPro" id="IPR014030">
    <property type="entry name" value="Ketoacyl_synth_N"/>
</dbReference>
<dbReference type="SMART" id="SM00827">
    <property type="entry name" value="PKS_AT"/>
    <property type="match status" value="1"/>
</dbReference>
<dbReference type="SUPFAM" id="SSF55048">
    <property type="entry name" value="Probable ACP-binding domain of malonyl-CoA ACP transacylase"/>
    <property type="match status" value="1"/>
</dbReference>
<evidence type="ECO:0000256" key="3">
    <source>
        <dbReference type="ARBA" id="ARBA00022679"/>
    </source>
</evidence>
<dbReference type="InterPro" id="IPR036291">
    <property type="entry name" value="NAD(P)-bd_dom_sf"/>
</dbReference>
<dbReference type="InterPro" id="IPR014043">
    <property type="entry name" value="Acyl_transferase_dom"/>
</dbReference>
<dbReference type="CDD" id="cd00833">
    <property type="entry name" value="PKS"/>
    <property type="match status" value="1"/>
</dbReference>
<dbReference type="SMART" id="SM00823">
    <property type="entry name" value="PKS_PP"/>
    <property type="match status" value="1"/>
</dbReference>
<feature type="active site" description="Proton donor; for dehydratase activity" evidence="5">
    <location>
        <position position="1129"/>
    </location>
</feature>
<dbReference type="Gene3D" id="3.40.50.720">
    <property type="entry name" value="NAD(P)-binding Rossmann-like Domain"/>
    <property type="match status" value="1"/>
</dbReference>
<evidence type="ECO:0000256" key="6">
    <source>
        <dbReference type="SAM" id="MobiDB-lite"/>
    </source>
</evidence>
<dbReference type="Pfam" id="PF00109">
    <property type="entry name" value="ketoacyl-synt"/>
    <property type="match status" value="1"/>
</dbReference>
<organism evidence="10 11">
    <name type="scientific">Pseudopithomyces chartarum</name>
    <dbReference type="NCBI Taxonomy" id="1892770"/>
    <lineage>
        <taxon>Eukaryota</taxon>
        <taxon>Fungi</taxon>
        <taxon>Dikarya</taxon>
        <taxon>Ascomycota</taxon>
        <taxon>Pezizomycotina</taxon>
        <taxon>Dothideomycetes</taxon>
        <taxon>Pleosporomycetidae</taxon>
        <taxon>Pleosporales</taxon>
        <taxon>Massarineae</taxon>
        <taxon>Didymosphaeriaceae</taxon>
        <taxon>Pseudopithomyces</taxon>
    </lineage>
</organism>
<dbReference type="Pfam" id="PF21089">
    <property type="entry name" value="PKS_DH_N"/>
    <property type="match status" value="1"/>
</dbReference>
<dbReference type="Pfam" id="PF08242">
    <property type="entry name" value="Methyltransf_12"/>
    <property type="match status" value="1"/>
</dbReference>
<dbReference type="EMBL" id="WVTA01000004">
    <property type="protein sequence ID" value="KAK3213543.1"/>
    <property type="molecule type" value="Genomic_DNA"/>
</dbReference>
<dbReference type="Pfam" id="PF00698">
    <property type="entry name" value="Acyl_transf_1"/>
    <property type="match status" value="1"/>
</dbReference>
<feature type="region of interest" description="N-terminal hotdog fold" evidence="5">
    <location>
        <begin position="920"/>
        <end position="1050"/>
    </location>
</feature>
<dbReference type="GO" id="GO:0006633">
    <property type="term" value="P:fatty acid biosynthetic process"/>
    <property type="evidence" value="ECO:0007669"/>
    <property type="project" value="InterPro"/>
</dbReference>
<dbReference type="PROSITE" id="PS50075">
    <property type="entry name" value="CARRIER"/>
    <property type="match status" value="1"/>
</dbReference>
<evidence type="ECO:0000313" key="10">
    <source>
        <dbReference type="EMBL" id="KAK3213543.1"/>
    </source>
</evidence>
<dbReference type="Pfam" id="PF14765">
    <property type="entry name" value="PS-DH"/>
    <property type="match status" value="1"/>
</dbReference>
<keyword evidence="4" id="KW-0511">Multifunctional enzyme</keyword>
<dbReference type="Gene3D" id="3.30.70.3290">
    <property type="match status" value="1"/>
</dbReference>
<evidence type="ECO:0000256" key="4">
    <source>
        <dbReference type="ARBA" id="ARBA00023268"/>
    </source>
</evidence>
<dbReference type="InterPro" id="IPR057326">
    <property type="entry name" value="KR_dom"/>
</dbReference>
<dbReference type="SUPFAM" id="SSF53335">
    <property type="entry name" value="S-adenosyl-L-methionine-dependent methyltransferases"/>
    <property type="match status" value="1"/>
</dbReference>
<evidence type="ECO:0000259" key="9">
    <source>
        <dbReference type="PROSITE" id="PS52019"/>
    </source>
</evidence>
<keyword evidence="11" id="KW-1185">Reference proteome</keyword>
<dbReference type="SUPFAM" id="SSF52151">
    <property type="entry name" value="FabD/lysophospholipase-like"/>
    <property type="match status" value="1"/>
</dbReference>
<evidence type="ECO:0000256" key="2">
    <source>
        <dbReference type="ARBA" id="ARBA00022553"/>
    </source>
</evidence>
<dbReference type="InterPro" id="IPR049552">
    <property type="entry name" value="PKS_DH_N"/>
</dbReference>
<dbReference type="InterPro" id="IPR049551">
    <property type="entry name" value="PKS_DH_C"/>
</dbReference>
<dbReference type="InterPro" id="IPR042104">
    <property type="entry name" value="PKS_dehydratase_sf"/>
</dbReference>
<feature type="region of interest" description="C-terminal hotdog fold" evidence="5">
    <location>
        <begin position="1059"/>
        <end position="1211"/>
    </location>
</feature>
<dbReference type="InterPro" id="IPR016036">
    <property type="entry name" value="Malonyl_transacylase_ACP-bd"/>
</dbReference>
<feature type="domain" description="PKS/mFAS DH" evidence="9">
    <location>
        <begin position="920"/>
        <end position="1211"/>
    </location>
</feature>
<dbReference type="Gene3D" id="3.10.129.110">
    <property type="entry name" value="Polyketide synthase dehydratase"/>
    <property type="match status" value="1"/>
</dbReference>
<dbReference type="InterPro" id="IPR009081">
    <property type="entry name" value="PP-bd_ACP"/>
</dbReference>
<dbReference type="InterPro" id="IPR036736">
    <property type="entry name" value="ACP-like_sf"/>
</dbReference>
<keyword evidence="1" id="KW-0596">Phosphopantetheine</keyword>
<feature type="region of interest" description="Disordered" evidence="6">
    <location>
        <begin position="498"/>
        <end position="537"/>
    </location>
</feature>
<dbReference type="InterPro" id="IPR013217">
    <property type="entry name" value="Methyltransf_12"/>
</dbReference>
<dbReference type="SMART" id="SM00822">
    <property type="entry name" value="PKS_KR"/>
    <property type="match status" value="1"/>
</dbReference>
<keyword evidence="3" id="KW-0808">Transferase</keyword>
<feature type="domain" description="Carrier" evidence="7">
    <location>
        <begin position="2093"/>
        <end position="2170"/>
    </location>
</feature>
<dbReference type="InterPro" id="IPR013968">
    <property type="entry name" value="PKS_KR"/>
</dbReference>
<dbReference type="InterPro" id="IPR020806">
    <property type="entry name" value="PKS_PP-bd"/>
</dbReference>
<dbReference type="GO" id="GO:0004312">
    <property type="term" value="F:fatty acid synthase activity"/>
    <property type="evidence" value="ECO:0007669"/>
    <property type="project" value="TreeGrafter"/>
</dbReference>
<sequence>MQTQPTPLAICGIGVRLPGKIHHTEHLWEALRSGRDMRGPVPESRYNRHGFKDTLGSKGAIPTQHGYFMDQDPTGFDPSLFSLTEEEIGRTDPQQRLLLEIVHECFENAGVVDYRGSNIGCYMGQFADDWVHSQAKEDQHSGGYLLTGQSDLLLANRVSYEYDLRGPSLVVKTGCSASLVALHQACRALQMGDYVGAIVAGSNLILGPTLTAAMSAEGLLSPTGSCKTFDSTADGFARGEAVVAVYLQRLDRAIQQHLPIRAILANTCINANGNSSNILQPSETAQMDLMRQVYSEIRYETGRTAYVECHGTGTPTGDPIETTAVGKIFGSQGVYIGSIKPNLGHSEAASGLSSLLKAIVMLEKGMIVPHIKLQSPNPKIDFAKYRLRVAHELLPWPRDRDLRVSINSFGIGGSNAHVIVEHPYQRLSQIFRHTPNAGLRPRSPQLLLISANASTTLQNLSESYRQYIQAHPDSRSNLAYTLAHHRQQHALRTFVISGEADENEGEGEGKNKRNGRDKGVSENEREDDGYHPAPVFRAPSNSPGVTMVFSGQGAQWARMGADLLLNNGEFSQSIKTMDSILQTLKYPPAWSIWEELQRSSCSSQVDRAELAQPLCTALQIALLHVLAASGIVPSAVVGHSSGEITAAYATRAISIEQAVIIAYYRGMVMKNLRRKGAMAAIGLDAMTIRRFLKPGVVVACENSPNSTTISGDEDVLLQVLEEIKDNHDEVFARLLKVDVAYHSHHMKELSLQYRDLLREEFSSRNLTPQDPEIPMFSSVTCQSRTLSREDFNLEYWVENLVSPVRFHTAMSQALQAQGSNVLVEVGPHSTLAGPLRQICSALNVSYHYCSILTRFSSSQRSLLTALGILYQHGLAIRWGHVIPGGIVLTDLPTYPWDHSKSYRYESRVAKEWRLRKYGHHEILGLRVPMTTDFTPVWRVMLDVEHIPWLIDHQVQSNIVFPFAAYIAMVGEAFRQVSGYEDGYRIRHATVSTAMVLDASKPLEVVTTLHTCPVIDGNNTQCQFEFSIASFSGSAWIQHCRGLVQKPTSNQSTATTSALPRRVNLKTWYGAMARVGIFYGPSFRRIQTLSTSTQQALSVGRVSTCGQLPNIDRSGYSPCSRYLLHPATLDATFQVGYAAWTKGLCRNLIECRVPIQIDELEVLPGAATHIDCAASITPSGDELAVDGFQSTGKPCLHLRGMKLAPLAKNENVSEDGDDGDRSGAARLHWVTDVDFQDVASLVKVPAARDHDKQRVEELALLCILDSADLLKDLDSADLLKDLDPDPKLPYLSKYRAWIKRTANEVVDGHHGVLENIADLASLSADERHYRIQRLSKETSTSQSMAAMVEGIVRIHRHMPDLFTGTTDPLDLLLQDNILAQIYDTVSFDYSNLISAFADSLPTLRILEVGAGTGGTTELILRGMQSWGSFPRYAQYTFTDVSAGFFAMASERLAWTQNIEYRVLDISQHPTPQGFTLGSYDLIIAANVVHATPYLSETLQHLQLLLSPGGKLILTELCSLFRAPNYIFGQFAGWWLGEADDREWEPYISVDRWDQELQAVGLSGARHVVLDSTAPWQYSATMVAEKPIEMKQGNMDMVVLCHDPEAPLCQSLCDGLRQEGFHPRMVTLEDIGTVKEDMIASLDLEERFFEHLDAENLGRFQHLCRQLGKRRLLWLMPPTQIDCPDPQGSQALGFIRTARFELDLAMTTLEIDQNTSDFVQLVIGVFQKIRRDDHQSHSSVGASTGDGLIPDQEFAVQDNIVKVGRYRPYQLHDFRQEVLTPECIFNRDFVHFDPDGTYMMTGGLGGLGRAIAVWMAERGARHLLFLSPQAGLKPTDPEFFSELDSMGCTAVAVSGRSEIEADVALAIRSAPSPIKGVLHLAMQLRDASVIDMTYEAWNTVMAPKVNGAWNLHRLLGDQLEFFIMTSSLSTVRYQPGQSNYNAANTFLESFCQYRHRLGLPATALGVCPIEEVGYVAANSETRRSLKAQGLWFVDERTLLDFIEVSIAQSRHVRPKREQNDCSEPWVDHDYIIMGLKSELPLDHPSNRATWRRDRRMGFYHNVAREKFEHTPSGPEELKAFLTRAAHSPDLFTETSSRSYLAEAIGARIFSFYMRSQDELDVSMTLSQIGLDSLMAIELRRWWRQVFGLDISVLEILSSGTIAGLGDAAIRGLQRKFVEIEEG</sequence>
<dbReference type="InterPro" id="IPR020841">
    <property type="entry name" value="PKS_Beta-ketoAc_synthase_dom"/>
</dbReference>
<dbReference type="InterPro" id="IPR016035">
    <property type="entry name" value="Acyl_Trfase/lysoPLipase"/>
</dbReference>
<dbReference type="InterPro" id="IPR050091">
    <property type="entry name" value="PKS_NRPS_Biosynth_Enz"/>
</dbReference>
<comment type="caution">
    <text evidence="10">The sequence shown here is derived from an EMBL/GenBank/DDBJ whole genome shotgun (WGS) entry which is preliminary data.</text>
</comment>
<name>A0AAN6M0E4_9PLEO</name>
<feature type="domain" description="Ketosynthase family 3 (KS3)" evidence="8">
    <location>
        <begin position="5"/>
        <end position="422"/>
    </location>
</feature>
<dbReference type="PROSITE" id="PS52019">
    <property type="entry name" value="PKS_MFAS_DH"/>
    <property type="match status" value="1"/>
</dbReference>
<reference evidence="10 11" key="1">
    <citation type="submission" date="2021-02" db="EMBL/GenBank/DDBJ databases">
        <title>Genome assembly of Pseudopithomyces chartarum.</title>
        <authorList>
            <person name="Jauregui R."/>
            <person name="Singh J."/>
            <person name="Voisey C."/>
        </authorList>
    </citation>
    <scope>NUCLEOTIDE SEQUENCE [LARGE SCALE GENOMIC DNA]</scope>
    <source>
        <strain evidence="10 11">AGR01</strain>
    </source>
</reference>
<dbReference type="CDD" id="cd02440">
    <property type="entry name" value="AdoMet_MTases"/>
    <property type="match status" value="1"/>
</dbReference>
<dbReference type="Proteomes" id="UP001280581">
    <property type="component" value="Unassembled WGS sequence"/>
</dbReference>
<dbReference type="Gene3D" id="3.40.366.10">
    <property type="entry name" value="Malonyl-Coenzyme A Acyl Carrier Protein, domain 2"/>
    <property type="match status" value="1"/>
</dbReference>
<dbReference type="PANTHER" id="PTHR43775:SF37">
    <property type="entry name" value="SI:DKEY-61P9.11"/>
    <property type="match status" value="1"/>
</dbReference>
<dbReference type="Pfam" id="PF00550">
    <property type="entry name" value="PP-binding"/>
    <property type="match status" value="1"/>
</dbReference>
<dbReference type="InterPro" id="IPR018201">
    <property type="entry name" value="Ketoacyl_synth_AS"/>
</dbReference>
<dbReference type="InterPro" id="IPR029063">
    <property type="entry name" value="SAM-dependent_MTases_sf"/>
</dbReference>
<dbReference type="GO" id="GO:0004315">
    <property type="term" value="F:3-oxoacyl-[acyl-carrier-protein] synthase activity"/>
    <property type="evidence" value="ECO:0007669"/>
    <property type="project" value="InterPro"/>
</dbReference>
<dbReference type="GO" id="GO:0044550">
    <property type="term" value="P:secondary metabolite biosynthetic process"/>
    <property type="evidence" value="ECO:0007669"/>
    <property type="project" value="TreeGrafter"/>
</dbReference>
<dbReference type="InterPro" id="IPR049900">
    <property type="entry name" value="PKS_mFAS_DH"/>
</dbReference>
<dbReference type="PANTHER" id="PTHR43775">
    <property type="entry name" value="FATTY ACID SYNTHASE"/>
    <property type="match status" value="1"/>
</dbReference>
<keyword evidence="2" id="KW-0597">Phosphoprotein</keyword>
<evidence type="ECO:0000256" key="5">
    <source>
        <dbReference type="PROSITE-ProRule" id="PRU01363"/>
    </source>
</evidence>
<dbReference type="Pfam" id="PF16197">
    <property type="entry name" value="KAsynt_C_assoc"/>
    <property type="match status" value="1"/>
</dbReference>
<dbReference type="Gene3D" id="3.40.50.150">
    <property type="entry name" value="Vaccinia Virus protein VP39"/>
    <property type="match status" value="1"/>
</dbReference>
<dbReference type="InterPro" id="IPR032821">
    <property type="entry name" value="PKS_assoc"/>
</dbReference>
<evidence type="ECO:0000313" key="11">
    <source>
        <dbReference type="Proteomes" id="UP001280581"/>
    </source>
</evidence>
<dbReference type="SMART" id="SM00825">
    <property type="entry name" value="PKS_KS"/>
    <property type="match status" value="1"/>
</dbReference>
<dbReference type="SUPFAM" id="SSF47336">
    <property type="entry name" value="ACP-like"/>
    <property type="match status" value="1"/>
</dbReference>
<dbReference type="SUPFAM" id="SSF53901">
    <property type="entry name" value="Thiolase-like"/>
    <property type="match status" value="1"/>
</dbReference>
<dbReference type="InterPro" id="IPR014031">
    <property type="entry name" value="Ketoacyl_synth_C"/>
</dbReference>
<dbReference type="Pfam" id="PF08659">
    <property type="entry name" value="KR"/>
    <property type="match status" value="1"/>
</dbReference>
<proteinExistence type="predicted"/>
<gene>
    <name evidence="10" type="ORF">GRF29_28g264796</name>
</gene>
<protein>
    <recommendedName>
        <fullName evidence="12">Polyketide synthase</fullName>
    </recommendedName>
</protein>
<dbReference type="InterPro" id="IPR001227">
    <property type="entry name" value="Ac_transferase_dom_sf"/>
</dbReference>
<dbReference type="PROSITE" id="PS52004">
    <property type="entry name" value="KS3_2"/>
    <property type="match status" value="1"/>
</dbReference>
<dbReference type="GO" id="GO:0031177">
    <property type="term" value="F:phosphopantetheine binding"/>
    <property type="evidence" value="ECO:0007669"/>
    <property type="project" value="InterPro"/>
</dbReference>
<evidence type="ECO:0000256" key="1">
    <source>
        <dbReference type="ARBA" id="ARBA00022450"/>
    </source>
</evidence>
<dbReference type="InterPro" id="IPR016039">
    <property type="entry name" value="Thiolase-like"/>
</dbReference>
<dbReference type="Gene3D" id="1.10.1200.10">
    <property type="entry name" value="ACP-like"/>
    <property type="match status" value="1"/>
</dbReference>
<feature type="compositionally biased region" description="Basic and acidic residues" evidence="6">
    <location>
        <begin position="507"/>
        <end position="523"/>
    </location>
</feature>